<reference evidence="1 2" key="1">
    <citation type="journal article" date="2018" name="Nat. Genet.">
        <title>The Rosa genome provides new insights in the design of modern roses.</title>
        <authorList>
            <person name="Bendahmane M."/>
        </authorList>
    </citation>
    <scope>NUCLEOTIDE SEQUENCE [LARGE SCALE GENOMIC DNA]</scope>
    <source>
        <strain evidence="2">cv. Old Blush</strain>
    </source>
</reference>
<dbReference type="Gramene" id="PRQ38332">
    <property type="protein sequence ID" value="PRQ38332"/>
    <property type="gene ID" value="RchiOBHm_Chr4g0412671"/>
</dbReference>
<name>A0A2P6QVV9_ROSCH</name>
<dbReference type="Proteomes" id="UP000238479">
    <property type="component" value="Chromosome 4"/>
</dbReference>
<evidence type="ECO:0000313" key="2">
    <source>
        <dbReference type="Proteomes" id="UP000238479"/>
    </source>
</evidence>
<dbReference type="AlphaFoldDB" id="A0A2P6QVV9"/>
<protein>
    <submittedName>
        <fullName evidence="1">Uncharacterized protein</fullName>
    </submittedName>
</protein>
<sequence>MRSGVAGGRSGAVARPDWMGGALGDLSSSADVLKLGRTWLADFGCFQFNTIYLIINLFSH</sequence>
<evidence type="ECO:0000313" key="1">
    <source>
        <dbReference type="EMBL" id="PRQ38332.1"/>
    </source>
</evidence>
<accession>A0A2P6QVV9</accession>
<keyword evidence="2" id="KW-1185">Reference proteome</keyword>
<gene>
    <name evidence="1" type="ORF">RchiOBHm_Chr4g0412671</name>
</gene>
<dbReference type="EMBL" id="PDCK01000042">
    <property type="protein sequence ID" value="PRQ38332.1"/>
    <property type="molecule type" value="Genomic_DNA"/>
</dbReference>
<organism evidence="1 2">
    <name type="scientific">Rosa chinensis</name>
    <name type="common">China rose</name>
    <dbReference type="NCBI Taxonomy" id="74649"/>
    <lineage>
        <taxon>Eukaryota</taxon>
        <taxon>Viridiplantae</taxon>
        <taxon>Streptophyta</taxon>
        <taxon>Embryophyta</taxon>
        <taxon>Tracheophyta</taxon>
        <taxon>Spermatophyta</taxon>
        <taxon>Magnoliopsida</taxon>
        <taxon>eudicotyledons</taxon>
        <taxon>Gunneridae</taxon>
        <taxon>Pentapetalae</taxon>
        <taxon>rosids</taxon>
        <taxon>fabids</taxon>
        <taxon>Rosales</taxon>
        <taxon>Rosaceae</taxon>
        <taxon>Rosoideae</taxon>
        <taxon>Rosoideae incertae sedis</taxon>
        <taxon>Rosa</taxon>
    </lineage>
</organism>
<proteinExistence type="predicted"/>
<comment type="caution">
    <text evidence="1">The sequence shown here is derived from an EMBL/GenBank/DDBJ whole genome shotgun (WGS) entry which is preliminary data.</text>
</comment>